<evidence type="ECO:0000313" key="7">
    <source>
        <dbReference type="EMBL" id="MCK0536763.1"/>
    </source>
</evidence>
<feature type="transmembrane region" description="Helical" evidence="5">
    <location>
        <begin position="133"/>
        <end position="151"/>
    </location>
</feature>
<dbReference type="PROSITE" id="PS50801">
    <property type="entry name" value="STAS"/>
    <property type="match status" value="1"/>
</dbReference>
<dbReference type="Proteomes" id="UP001165524">
    <property type="component" value="Unassembled WGS sequence"/>
</dbReference>
<dbReference type="PANTHER" id="PTHR11814">
    <property type="entry name" value="SULFATE TRANSPORTER"/>
    <property type="match status" value="1"/>
</dbReference>
<feature type="domain" description="STAS" evidence="6">
    <location>
        <begin position="450"/>
        <end position="564"/>
    </location>
</feature>
<evidence type="ECO:0000313" key="8">
    <source>
        <dbReference type="Proteomes" id="UP001165524"/>
    </source>
</evidence>
<keyword evidence="2 5" id="KW-0812">Transmembrane</keyword>
<protein>
    <submittedName>
        <fullName evidence="7">Sulfate permease</fullName>
    </submittedName>
</protein>
<evidence type="ECO:0000259" key="6">
    <source>
        <dbReference type="PROSITE" id="PS50801"/>
    </source>
</evidence>
<keyword evidence="3 5" id="KW-1133">Transmembrane helix</keyword>
<feature type="transmembrane region" description="Helical" evidence="5">
    <location>
        <begin position="21"/>
        <end position="45"/>
    </location>
</feature>
<feature type="transmembrane region" description="Helical" evidence="5">
    <location>
        <begin position="399"/>
        <end position="427"/>
    </location>
</feature>
<dbReference type="InterPro" id="IPR036513">
    <property type="entry name" value="STAS_dom_sf"/>
</dbReference>
<keyword evidence="8" id="KW-1185">Reference proteome</keyword>
<feature type="transmembrane region" description="Helical" evidence="5">
    <location>
        <begin position="337"/>
        <end position="355"/>
    </location>
</feature>
<accession>A0ABT0E4S2</accession>
<organism evidence="7 8">
    <name type="scientific">Alcanivorax quisquiliarum</name>
    <dbReference type="NCBI Taxonomy" id="2933565"/>
    <lineage>
        <taxon>Bacteria</taxon>
        <taxon>Pseudomonadati</taxon>
        <taxon>Pseudomonadota</taxon>
        <taxon>Gammaproteobacteria</taxon>
        <taxon>Oceanospirillales</taxon>
        <taxon>Alcanivoracaceae</taxon>
        <taxon>Alcanivorax</taxon>
    </lineage>
</organism>
<dbReference type="RefSeq" id="WP_246948475.1">
    <property type="nucleotide sequence ID" value="NZ_JALKII010000002.1"/>
</dbReference>
<feature type="transmembrane region" description="Helical" evidence="5">
    <location>
        <begin position="100"/>
        <end position="121"/>
    </location>
</feature>
<evidence type="ECO:0000256" key="5">
    <source>
        <dbReference type="SAM" id="Phobius"/>
    </source>
</evidence>
<evidence type="ECO:0000256" key="4">
    <source>
        <dbReference type="ARBA" id="ARBA00023136"/>
    </source>
</evidence>
<dbReference type="InterPro" id="IPR002645">
    <property type="entry name" value="STAS_dom"/>
</dbReference>
<keyword evidence="4 5" id="KW-0472">Membrane</keyword>
<name>A0ABT0E4S2_9GAMM</name>
<evidence type="ECO:0000256" key="3">
    <source>
        <dbReference type="ARBA" id="ARBA00022989"/>
    </source>
</evidence>
<dbReference type="CDD" id="cd07042">
    <property type="entry name" value="STAS_SulP_like_sulfate_transporter"/>
    <property type="match status" value="1"/>
</dbReference>
<feature type="transmembrane region" description="Helical" evidence="5">
    <location>
        <begin position="51"/>
        <end position="67"/>
    </location>
</feature>
<dbReference type="Gene3D" id="3.30.750.24">
    <property type="entry name" value="STAS domain"/>
    <property type="match status" value="1"/>
</dbReference>
<dbReference type="Pfam" id="PF01740">
    <property type="entry name" value="STAS"/>
    <property type="match status" value="1"/>
</dbReference>
<evidence type="ECO:0000256" key="1">
    <source>
        <dbReference type="ARBA" id="ARBA00004141"/>
    </source>
</evidence>
<comment type="caution">
    <text evidence="7">The sequence shown here is derived from an EMBL/GenBank/DDBJ whole genome shotgun (WGS) entry which is preliminary data.</text>
</comment>
<reference evidence="7" key="1">
    <citation type="submission" date="2022-04" db="EMBL/GenBank/DDBJ databases">
        <title>Alcanivorax sp. CY1518 draft genome sequence.</title>
        <authorList>
            <person name="Zhao G."/>
            <person name="An M."/>
        </authorList>
    </citation>
    <scope>NUCLEOTIDE SEQUENCE</scope>
    <source>
        <strain evidence="7">CY1518</strain>
    </source>
</reference>
<dbReference type="InterPro" id="IPR011547">
    <property type="entry name" value="SLC26A/SulP_dom"/>
</dbReference>
<evidence type="ECO:0000256" key="2">
    <source>
        <dbReference type="ARBA" id="ARBA00022692"/>
    </source>
</evidence>
<comment type="subcellular location">
    <subcellularLocation>
        <location evidence="1">Membrane</location>
        <topology evidence="1">Multi-pass membrane protein</topology>
    </subcellularLocation>
</comment>
<feature type="transmembrane region" description="Helical" evidence="5">
    <location>
        <begin position="74"/>
        <end position="94"/>
    </location>
</feature>
<dbReference type="EMBL" id="JALKII010000002">
    <property type="protein sequence ID" value="MCK0536763.1"/>
    <property type="molecule type" value="Genomic_DNA"/>
</dbReference>
<dbReference type="InterPro" id="IPR001902">
    <property type="entry name" value="SLC26A/SulP_fam"/>
</dbReference>
<sequence length="566" mass="59801">MVPSLYRRLPAWLRQYRRDIFAGDLLAASMALMLTVPQALAYAALAGLPPYLGLYASLLPLALYAVFGGQPALAVGPVAVLGVVTASALAPLAMPGSMEYIVAAAVLALLSGGLLMLFGLLRLGVLAQLLSHPVASGFISGAGVLIILSQLPPLLGLATSTRSGALQLFDIAAQLGSATPLVAALGGGSLLVLLLSRRGLPRLLHALGLRPPHALLLSRLMPMLLVLLAVALVHVRQWHGLLPVVGALPSGLPSLAWPAVDLPLLRSLLLPALVVALIGFVENISIAQRLRGDQNVDADRELLALGAANLGSAFSGAMPVAASFSRSAVNAESGARTPLANLFTVLALACVLLWFTDIFRTLPLAVLSAIIISAAIGLIDLRTLRHAWRYDRADAMAWLGTFGGVLVFGIEAGIALGIGLSLATLIWQASRPHIAVVGRVPGTEHFRNVLRFEVKTHDNLLFLRIDEVLFFGNVRAVEQRIGQALRSQPTAEHLVLLLSSVSRIDATALEMLHSLNNDLAGRGIKLHLAEVRGMVLDQLKRSDLLEQLSTAPFLSAFEAEVKLGGK</sequence>
<feature type="transmembrane region" description="Helical" evidence="5">
    <location>
        <begin position="255"/>
        <end position="281"/>
    </location>
</feature>
<proteinExistence type="predicted"/>
<dbReference type="NCBIfam" id="TIGR00815">
    <property type="entry name" value="sulP"/>
    <property type="match status" value="1"/>
</dbReference>
<feature type="transmembrane region" description="Helical" evidence="5">
    <location>
        <begin position="216"/>
        <end position="235"/>
    </location>
</feature>
<feature type="transmembrane region" description="Helical" evidence="5">
    <location>
        <begin position="362"/>
        <end position="379"/>
    </location>
</feature>
<dbReference type="Pfam" id="PF00916">
    <property type="entry name" value="Sulfate_transp"/>
    <property type="match status" value="1"/>
</dbReference>
<feature type="transmembrane region" description="Helical" evidence="5">
    <location>
        <begin position="302"/>
        <end position="325"/>
    </location>
</feature>
<gene>
    <name evidence="7" type="primary">sulP</name>
    <name evidence="7" type="ORF">MU846_03500</name>
</gene>
<feature type="transmembrane region" description="Helical" evidence="5">
    <location>
        <begin position="171"/>
        <end position="195"/>
    </location>
</feature>
<dbReference type="SUPFAM" id="SSF52091">
    <property type="entry name" value="SpoIIaa-like"/>
    <property type="match status" value="1"/>
</dbReference>